<dbReference type="OrthoDB" id="2782214at2759"/>
<evidence type="ECO:0008006" key="3">
    <source>
        <dbReference type="Google" id="ProtNLM"/>
    </source>
</evidence>
<dbReference type="EMBL" id="KZ110601">
    <property type="protein sequence ID" value="OSX60050.1"/>
    <property type="molecule type" value="Genomic_DNA"/>
</dbReference>
<dbReference type="Proteomes" id="UP000194127">
    <property type="component" value="Unassembled WGS sequence"/>
</dbReference>
<reference evidence="1 2" key="1">
    <citation type="submission" date="2017-04" db="EMBL/GenBank/DDBJ databases">
        <title>Genome Sequence of the Model Brown-Rot Fungus Postia placenta SB12.</title>
        <authorList>
            <consortium name="DOE Joint Genome Institute"/>
            <person name="Gaskell J."/>
            <person name="Kersten P."/>
            <person name="Larrondo L.F."/>
            <person name="Canessa P."/>
            <person name="Martinez D."/>
            <person name="Hibbett D."/>
            <person name="Schmoll M."/>
            <person name="Kubicek C.P."/>
            <person name="Martinez A.T."/>
            <person name="Yadav J."/>
            <person name="Master E."/>
            <person name="Magnuson J.K."/>
            <person name="James T."/>
            <person name="Yaver D."/>
            <person name="Berka R."/>
            <person name="Labutti K."/>
            <person name="Lipzen A."/>
            <person name="Aerts A."/>
            <person name="Barry K."/>
            <person name="Henrissat B."/>
            <person name="Blanchette R."/>
            <person name="Grigoriev I."/>
            <person name="Cullen D."/>
        </authorList>
    </citation>
    <scope>NUCLEOTIDE SEQUENCE [LARGE SCALE GENOMIC DNA]</scope>
    <source>
        <strain evidence="1 2">MAD-698-R-SB12</strain>
    </source>
</reference>
<evidence type="ECO:0000313" key="1">
    <source>
        <dbReference type="EMBL" id="OSX60050.1"/>
    </source>
</evidence>
<proteinExistence type="predicted"/>
<sequence>MANIQNQPVLCRWGENPCGITLDDISSAGINRHLTDTHFPAGAWHDRTREACQWQVNKPDNSVQPCNTEMYMRNFGKHIATVHLRIMQKICSECGAKLSRGDALRRHRAGYCPGPNAMPGANVSSGF</sequence>
<name>A0A1X6MUX3_9APHY</name>
<gene>
    <name evidence="1" type="ORF">POSPLADRAFT_1149847</name>
</gene>
<dbReference type="AlphaFoldDB" id="A0A1X6MUX3"/>
<dbReference type="RefSeq" id="XP_024336844.1">
    <property type="nucleotide sequence ID" value="XM_024486353.1"/>
</dbReference>
<dbReference type="STRING" id="670580.A0A1X6MUX3"/>
<dbReference type="GeneID" id="36331302"/>
<protein>
    <recommendedName>
        <fullName evidence="3">C2H2-type domain-containing protein</fullName>
    </recommendedName>
</protein>
<evidence type="ECO:0000313" key="2">
    <source>
        <dbReference type="Proteomes" id="UP000194127"/>
    </source>
</evidence>
<keyword evidence="2" id="KW-1185">Reference proteome</keyword>
<organism evidence="1 2">
    <name type="scientific">Postia placenta MAD-698-R-SB12</name>
    <dbReference type="NCBI Taxonomy" id="670580"/>
    <lineage>
        <taxon>Eukaryota</taxon>
        <taxon>Fungi</taxon>
        <taxon>Dikarya</taxon>
        <taxon>Basidiomycota</taxon>
        <taxon>Agaricomycotina</taxon>
        <taxon>Agaricomycetes</taxon>
        <taxon>Polyporales</taxon>
        <taxon>Adustoporiaceae</taxon>
        <taxon>Rhodonia</taxon>
    </lineage>
</organism>
<accession>A0A1X6MUX3</accession>